<dbReference type="SUPFAM" id="SSF52172">
    <property type="entry name" value="CheY-like"/>
    <property type="match status" value="1"/>
</dbReference>
<name>A0A4R0PCS2_9HYPH</name>
<organism evidence="3 4">
    <name type="scientific">Oricola cellulosilytica</name>
    <dbReference type="NCBI Taxonomy" id="1429082"/>
    <lineage>
        <taxon>Bacteria</taxon>
        <taxon>Pseudomonadati</taxon>
        <taxon>Pseudomonadota</taxon>
        <taxon>Alphaproteobacteria</taxon>
        <taxon>Hyphomicrobiales</taxon>
        <taxon>Ahrensiaceae</taxon>
        <taxon>Oricola</taxon>
    </lineage>
</organism>
<protein>
    <recommendedName>
        <fullName evidence="2">Response regulatory domain-containing protein</fullName>
    </recommendedName>
</protein>
<keyword evidence="4" id="KW-1185">Reference proteome</keyword>
<sequence>MLNGRNVLIVEDNALISLELESMALDLNAGTVVSARSGGDNKLPFPDQLSLGLAILDLRSLAKVSARLYDYLLHNRIPTVFLTTESIIENAASARNPSATISKPFSTEDLTTAVAIVIG</sequence>
<evidence type="ECO:0000259" key="2">
    <source>
        <dbReference type="PROSITE" id="PS50110"/>
    </source>
</evidence>
<dbReference type="AlphaFoldDB" id="A0A4R0PCS2"/>
<dbReference type="InterPro" id="IPR001789">
    <property type="entry name" value="Sig_transdc_resp-reg_receiver"/>
</dbReference>
<dbReference type="Proteomes" id="UP000291301">
    <property type="component" value="Unassembled WGS sequence"/>
</dbReference>
<dbReference type="OrthoDB" id="582170at2"/>
<gene>
    <name evidence="3" type="ORF">E0D97_05935</name>
</gene>
<feature type="modified residue" description="4-aspartylphosphate" evidence="1">
    <location>
        <position position="57"/>
    </location>
</feature>
<accession>A0A4R0PCS2</accession>
<reference evidence="3 4" key="1">
    <citation type="journal article" date="2015" name="Antonie Van Leeuwenhoek">
        <title>Oricola cellulosilytica gen. nov., sp. nov., a cellulose-degrading bacterium of the family Phyllobacteriaceae isolated from surface seashore water, and emended descriptions of Mesorhizobium loti and Phyllobacterium myrsinacearum.</title>
        <authorList>
            <person name="Hameed A."/>
            <person name="Shahina M."/>
            <person name="Lai W.A."/>
            <person name="Lin S.Y."/>
            <person name="Young L.S."/>
            <person name="Liu Y.C."/>
            <person name="Hsu Y.H."/>
            <person name="Young C.C."/>
        </authorList>
    </citation>
    <scope>NUCLEOTIDE SEQUENCE [LARGE SCALE GENOMIC DNA]</scope>
    <source>
        <strain evidence="3 4">KCTC 52183</strain>
    </source>
</reference>
<evidence type="ECO:0000313" key="3">
    <source>
        <dbReference type="EMBL" id="TCD15086.1"/>
    </source>
</evidence>
<dbReference type="RefSeq" id="WP_131566665.1">
    <property type="nucleotide sequence ID" value="NZ_JAINFK010000004.1"/>
</dbReference>
<dbReference type="PROSITE" id="PS50110">
    <property type="entry name" value="RESPONSE_REGULATORY"/>
    <property type="match status" value="1"/>
</dbReference>
<dbReference type="InterPro" id="IPR011006">
    <property type="entry name" value="CheY-like_superfamily"/>
</dbReference>
<dbReference type="Gene3D" id="3.40.50.2300">
    <property type="match status" value="1"/>
</dbReference>
<proteinExistence type="predicted"/>
<comment type="caution">
    <text evidence="3">The sequence shown here is derived from an EMBL/GenBank/DDBJ whole genome shotgun (WGS) entry which is preliminary data.</text>
</comment>
<evidence type="ECO:0000256" key="1">
    <source>
        <dbReference type="PROSITE-ProRule" id="PRU00169"/>
    </source>
</evidence>
<dbReference type="EMBL" id="SJST01000002">
    <property type="protein sequence ID" value="TCD15086.1"/>
    <property type="molecule type" value="Genomic_DNA"/>
</dbReference>
<dbReference type="GO" id="GO:0000160">
    <property type="term" value="P:phosphorelay signal transduction system"/>
    <property type="evidence" value="ECO:0007669"/>
    <property type="project" value="InterPro"/>
</dbReference>
<evidence type="ECO:0000313" key="4">
    <source>
        <dbReference type="Proteomes" id="UP000291301"/>
    </source>
</evidence>
<feature type="domain" description="Response regulatory" evidence="2">
    <location>
        <begin position="6"/>
        <end position="118"/>
    </location>
</feature>
<keyword evidence="1" id="KW-0597">Phosphoprotein</keyword>